<comment type="similarity">
    <text evidence="1">Belongs to the peptidase C14B family.</text>
</comment>
<accession>A0A8H6YD97</accession>
<dbReference type="PANTHER" id="PTHR48104:SF30">
    <property type="entry name" value="METACASPASE-1"/>
    <property type="match status" value="1"/>
</dbReference>
<evidence type="ECO:0000313" key="3">
    <source>
        <dbReference type="EMBL" id="KAF7356226.1"/>
    </source>
</evidence>
<reference evidence="3" key="1">
    <citation type="submission" date="2020-05" db="EMBL/GenBank/DDBJ databases">
        <title>Mycena genomes resolve the evolution of fungal bioluminescence.</title>
        <authorList>
            <person name="Tsai I.J."/>
        </authorList>
    </citation>
    <scope>NUCLEOTIDE SEQUENCE</scope>
    <source>
        <strain evidence="3">CCC161011</strain>
    </source>
</reference>
<dbReference type="AlphaFoldDB" id="A0A8H6YD97"/>
<evidence type="ECO:0000256" key="1">
    <source>
        <dbReference type="ARBA" id="ARBA00009005"/>
    </source>
</evidence>
<dbReference type="InterPro" id="IPR011600">
    <property type="entry name" value="Pept_C14_caspase"/>
</dbReference>
<evidence type="ECO:0000313" key="4">
    <source>
        <dbReference type="Proteomes" id="UP000620124"/>
    </source>
</evidence>
<keyword evidence="3" id="KW-0378">Hydrolase</keyword>
<dbReference type="OrthoDB" id="3223806at2759"/>
<name>A0A8H6YD97_9AGAR</name>
<dbReference type="GO" id="GO:0004197">
    <property type="term" value="F:cysteine-type endopeptidase activity"/>
    <property type="evidence" value="ECO:0007669"/>
    <property type="project" value="InterPro"/>
</dbReference>
<keyword evidence="4" id="KW-1185">Reference proteome</keyword>
<dbReference type="Pfam" id="PF00656">
    <property type="entry name" value="Peptidase_C14"/>
    <property type="match status" value="1"/>
</dbReference>
<proteinExistence type="inferred from homology"/>
<comment type="caution">
    <text evidence="3">The sequence shown here is derived from an EMBL/GenBank/DDBJ whole genome shotgun (WGS) entry which is preliminary data.</text>
</comment>
<dbReference type="Gene3D" id="3.40.50.1460">
    <property type="match status" value="1"/>
</dbReference>
<evidence type="ECO:0000259" key="2">
    <source>
        <dbReference type="Pfam" id="PF00656"/>
    </source>
</evidence>
<feature type="domain" description="Peptidase C14 caspase" evidence="2">
    <location>
        <begin position="40"/>
        <end position="290"/>
    </location>
</feature>
<protein>
    <submittedName>
        <fullName evidence="3">ICE-like protease (Caspase) p20 domain protein</fullName>
    </submittedName>
</protein>
<sequence>MSPLLEKPPISPSCLESCNYNTATHQAQPPSPTEAQCIFFAVIIGINEYHKISHLQGAVNDARAFERYLLDDLKVPPSNILLLENESGTRANILSAIQSHLRDNPNIPDHGEAEKLVFFAGHGSRTIAPKHVLAPEGQVEVICPVDERTTNAAGDYVHAIPDYVLRRLLCDIAAKKGPNITVFLDCCSAGGMDRDVEVHRTARSDSCPVPLDLDNQLWKHQTDAVSYRIWSEAAKPYVMLAACQADQKAGEFKKSDGTYGGRFTANVLPLLQQVPFGHTTYTELMNEMEKLPSGQIPRCVGARSHRPIFSGNSPVTGRRSVLLKPQGPSYSPRKQKRDFRVEMGSLEGVLRETKFEVYDLNNNVLGTFVPHFVRADHTILVGQDGHPAEIPRWAHAKVSQWNSPSVLVYTPDDFPHKAVLFPTHLTRSAKFASASSLEEAHIVVRCDGDEIVVEQRTLPRPKVQQESRFSLNGGSTHLPEVIDGIAHFNYFLGCSNKKKPLKGFELEMHRLQGAYPARHPANLSENLIKNGEVHLTSEAGVEYGFILCNASFHDLFLSLWHFDLKRRTIQASSPWYLPANAPLPSGKTVTLGMGSDLAFDFTLSPGERSSSGFLKLFATRNYVDLAWMQQELSPFDPRFEGTGRLRMSDEPLNFMSTKWGELTVPLTITAGKD</sequence>
<gene>
    <name evidence="3" type="ORF">MVEN_00954000</name>
</gene>
<dbReference type="Proteomes" id="UP000620124">
    <property type="component" value="Unassembled WGS sequence"/>
</dbReference>
<dbReference type="GO" id="GO:0006508">
    <property type="term" value="P:proteolysis"/>
    <property type="evidence" value="ECO:0007669"/>
    <property type="project" value="UniProtKB-KW"/>
</dbReference>
<dbReference type="GO" id="GO:0005737">
    <property type="term" value="C:cytoplasm"/>
    <property type="evidence" value="ECO:0007669"/>
    <property type="project" value="TreeGrafter"/>
</dbReference>
<dbReference type="PANTHER" id="PTHR48104">
    <property type="entry name" value="METACASPASE-4"/>
    <property type="match status" value="1"/>
</dbReference>
<keyword evidence="3" id="KW-0645">Protease</keyword>
<dbReference type="EMBL" id="JACAZI010000007">
    <property type="protein sequence ID" value="KAF7356226.1"/>
    <property type="molecule type" value="Genomic_DNA"/>
</dbReference>
<organism evidence="3 4">
    <name type="scientific">Mycena venus</name>
    <dbReference type="NCBI Taxonomy" id="2733690"/>
    <lineage>
        <taxon>Eukaryota</taxon>
        <taxon>Fungi</taxon>
        <taxon>Dikarya</taxon>
        <taxon>Basidiomycota</taxon>
        <taxon>Agaricomycotina</taxon>
        <taxon>Agaricomycetes</taxon>
        <taxon>Agaricomycetidae</taxon>
        <taxon>Agaricales</taxon>
        <taxon>Marasmiineae</taxon>
        <taxon>Mycenaceae</taxon>
        <taxon>Mycena</taxon>
    </lineage>
</organism>
<dbReference type="InterPro" id="IPR050452">
    <property type="entry name" value="Metacaspase"/>
</dbReference>